<accession>D9S5E0</accession>
<keyword evidence="1" id="KW-0732">Signal</keyword>
<gene>
    <name evidence="3" type="ordered locus">FSU_2503</name>
</gene>
<feature type="chain" id="PRO_5003128037" description="SPOR domain-containing protein" evidence="1">
    <location>
        <begin position="17"/>
        <end position="133"/>
    </location>
</feature>
<sequence length="133" mass="14661">MRKILIALSLCAMAWAGSPTDLDSLFRGNEYKPTLSASLRDTTSNSAVPAKVTGKNDKADGFYMLQFEAVGDFDAAQRRKAQLSASTGYSIQVVFDPPFYKLRGGGWTKRKVAEDKARELSAYNINAFVVKLR</sequence>
<proteinExistence type="predicted"/>
<dbReference type="GO" id="GO:0042834">
    <property type="term" value="F:peptidoglycan binding"/>
    <property type="evidence" value="ECO:0007669"/>
    <property type="project" value="InterPro"/>
</dbReference>
<evidence type="ECO:0000256" key="1">
    <source>
        <dbReference type="SAM" id="SignalP"/>
    </source>
</evidence>
<dbReference type="EMBL" id="CP002158">
    <property type="protein sequence ID" value="ADL25325.1"/>
    <property type="molecule type" value="Genomic_DNA"/>
</dbReference>
<evidence type="ECO:0000313" key="4">
    <source>
        <dbReference type="Proteomes" id="UP000000517"/>
    </source>
</evidence>
<organism evidence="3 4">
    <name type="scientific">Fibrobacter succinogenes (strain ATCC 19169 / S85)</name>
    <dbReference type="NCBI Taxonomy" id="59374"/>
    <lineage>
        <taxon>Bacteria</taxon>
        <taxon>Pseudomonadati</taxon>
        <taxon>Fibrobacterota</taxon>
        <taxon>Fibrobacteria</taxon>
        <taxon>Fibrobacterales</taxon>
        <taxon>Fibrobacteraceae</taxon>
        <taxon>Fibrobacter</taxon>
    </lineage>
</organism>
<dbReference type="AlphaFoldDB" id="D9S5E0"/>
<evidence type="ECO:0000259" key="2">
    <source>
        <dbReference type="PROSITE" id="PS51724"/>
    </source>
</evidence>
<dbReference type="InterPro" id="IPR036680">
    <property type="entry name" value="SPOR-like_sf"/>
</dbReference>
<feature type="signal peptide" evidence="1">
    <location>
        <begin position="1"/>
        <end position="16"/>
    </location>
</feature>
<evidence type="ECO:0000313" key="3">
    <source>
        <dbReference type="EMBL" id="ADL25325.1"/>
    </source>
</evidence>
<reference evidence="4" key="1">
    <citation type="submission" date="2010-08" db="EMBL/GenBank/DDBJ databases">
        <title>Complete sequence of Fibrobacter succinogenes subsp. succinogenes S85.</title>
        <authorList>
            <person name="Durkin A.S."/>
            <person name="Nelson K.E."/>
            <person name="Morrison M."/>
            <person name="Forsberg C.W."/>
            <person name="Wilson D.B."/>
            <person name="Russell J.B."/>
            <person name="Cann I.K.O."/>
            <person name="Mackie R.I."/>
            <person name="White B.A."/>
        </authorList>
    </citation>
    <scope>NUCLEOTIDE SEQUENCE [LARGE SCALE GENOMIC DNA]</scope>
    <source>
        <strain evidence="4">ATCC 19169 / S85</strain>
    </source>
</reference>
<dbReference type="Gene3D" id="3.30.70.1070">
    <property type="entry name" value="Sporulation related repeat"/>
    <property type="match status" value="1"/>
</dbReference>
<protein>
    <recommendedName>
        <fullName evidence="2">SPOR domain-containing protein</fullName>
    </recommendedName>
</protein>
<dbReference type="KEGG" id="fsc:FSU_2503"/>
<dbReference type="PROSITE" id="PS51724">
    <property type="entry name" value="SPOR"/>
    <property type="match status" value="1"/>
</dbReference>
<dbReference type="HOGENOM" id="CLU_1903576_0_0_0"/>
<dbReference type="Proteomes" id="UP000000517">
    <property type="component" value="Chromosome"/>
</dbReference>
<dbReference type="InterPro" id="IPR007730">
    <property type="entry name" value="SPOR-like_dom"/>
</dbReference>
<dbReference type="RefSeq" id="WP_014546638.1">
    <property type="nucleotide sequence ID" value="NC_013410.1"/>
</dbReference>
<dbReference type="Pfam" id="PF05036">
    <property type="entry name" value="SPOR"/>
    <property type="match status" value="1"/>
</dbReference>
<feature type="domain" description="SPOR" evidence="2">
    <location>
        <begin position="57"/>
        <end position="133"/>
    </location>
</feature>
<dbReference type="OrthoDB" id="9793204at2"/>
<dbReference type="SUPFAM" id="SSF110997">
    <property type="entry name" value="Sporulation related repeat"/>
    <property type="match status" value="1"/>
</dbReference>
<name>D9S5E0_FIBSS</name>